<evidence type="ECO:0000313" key="1">
    <source>
        <dbReference type="EMBL" id="KAJ0098692.1"/>
    </source>
</evidence>
<proteinExistence type="predicted"/>
<organism evidence="1 2">
    <name type="scientific">Pistacia atlantica</name>
    <dbReference type="NCBI Taxonomy" id="434234"/>
    <lineage>
        <taxon>Eukaryota</taxon>
        <taxon>Viridiplantae</taxon>
        <taxon>Streptophyta</taxon>
        <taxon>Embryophyta</taxon>
        <taxon>Tracheophyta</taxon>
        <taxon>Spermatophyta</taxon>
        <taxon>Magnoliopsida</taxon>
        <taxon>eudicotyledons</taxon>
        <taxon>Gunneridae</taxon>
        <taxon>Pentapetalae</taxon>
        <taxon>rosids</taxon>
        <taxon>malvids</taxon>
        <taxon>Sapindales</taxon>
        <taxon>Anacardiaceae</taxon>
        <taxon>Pistacia</taxon>
    </lineage>
</organism>
<accession>A0ACC1BIL8</accession>
<dbReference type="EMBL" id="CM047900">
    <property type="protein sequence ID" value="KAJ0098692.1"/>
    <property type="molecule type" value="Genomic_DNA"/>
</dbReference>
<dbReference type="Proteomes" id="UP001164250">
    <property type="component" value="Chromosome 4"/>
</dbReference>
<sequence length="560" mass="62262">MALKTLSTFLSPLSLPYHHHRLFTNSTPKFLKIHTKPPLFYCKSTLVPDTQFDSEGSGAAAPTRGDRFLELQQAREAAKAVIKENKKKKRKKEKVLKVNTAVASCYGCGAPLQTSESDAPGYVDPDMYELVILEGSSLFQPDELREKLSHLRHEKALIVKLVDIVDFNGSFLSRIRDLSGGNPIILVVTKVDLLPKGTDLNCIGDWVVEATMKKKAQTRNHVFDLSICVLSVHLTSSKSLVGIAGVASEIQKEKKGRDVYILVSNLLNWQLQVDMLGISSGLQGSANVGKSAFINALLKTMAERDPVAAMAEKRKPIQSAVPGTTLGPIQIDAFLSGGKLYDTPGVHLHHRQAAVIHAEDLPALAPQNRLRGQSFPVRWPLKREKQMNSNPMALNGFTIFWGGLVRIDVLKVLPDTCLTFYGPKSLQIHVVPTDKADEFYQKEIGVLLTPPTGKQRADGWKGLEIERLLQIKFEDLERPASDVAISGLGWITVEPICRSLKTSDIKLDETSKELHLAVRVPRPVEVFVRNPLPVGKAGAKWYQYEELTDKELEERPKWYF</sequence>
<keyword evidence="2" id="KW-1185">Reference proteome</keyword>
<protein>
    <submittedName>
        <fullName evidence="1">Uncharacterized protein</fullName>
    </submittedName>
</protein>
<comment type="caution">
    <text evidence="1">The sequence shown here is derived from an EMBL/GenBank/DDBJ whole genome shotgun (WGS) entry which is preliminary data.</text>
</comment>
<reference evidence="2" key="1">
    <citation type="journal article" date="2023" name="G3 (Bethesda)">
        <title>Genome assembly and association tests identify interacting loci associated with vigor, precocity, and sex in interspecific pistachio rootstocks.</title>
        <authorList>
            <person name="Palmer W."/>
            <person name="Jacygrad E."/>
            <person name="Sagayaradj S."/>
            <person name="Cavanaugh K."/>
            <person name="Han R."/>
            <person name="Bertier L."/>
            <person name="Beede B."/>
            <person name="Kafkas S."/>
            <person name="Golino D."/>
            <person name="Preece J."/>
            <person name="Michelmore R."/>
        </authorList>
    </citation>
    <scope>NUCLEOTIDE SEQUENCE [LARGE SCALE GENOMIC DNA]</scope>
</reference>
<name>A0ACC1BIL8_9ROSI</name>
<gene>
    <name evidence="1" type="ORF">Patl1_19866</name>
</gene>
<evidence type="ECO:0000313" key="2">
    <source>
        <dbReference type="Proteomes" id="UP001164250"/>
    </source>
</evidence>